<dbReference type="Pfam" id="PF00190">
    <property type="entry name" value="Cupin_1"/>
    <property type="match status" value="1"/>
</dbReference>
<name>A0ABR4AK76_9LECA</name>
<keyword evidence="3" id="KW-1185">Reference proteome</keyword>
<organism evidence="2 3">
    <name type="scientific">Lepraria finkii</name>
    <dbReference type="NCBI Taxonomy" id="1340010"/>
    <lineage>
        <taxon>Eukaryota</taxon>
        <taxon>Fungi</taxon>
        <taxon>Dikarya</taxon>
        <taxon>Ascomycota</taxon>
        <taxon>Pezizomycotina</taxon>
        <taxon>Lecanoromycetes</taxon>
        <taxon>OSLEUM clade</taxon>
        <taxon>Lecanoromycetidae</taxon>
        <taxon>Lecanorales</taxon>
        <taxon>Lecanorineae</taxon>
        <taxon>Stereocaulaceae</taxon>
        <taxon>Lepraria</taxon>
    </lineage>
</organism>
<dbReference type="InterPro" id="IPR006045">
    <property type="entry name" value="Cupin_1"/>
</dbReference>
<accession>A0ABR4AK76</accession>
<comment type="caution">
    <text evidence="2">The sequence shown here is derived from an EMBL/GenBank/DDBJ whole genome shotgun (WGS) entry which is preliminary data.</text>
</comment>
<evidence type="ECO:0000313" key="2">
    <source>
        <dbReference type="EMBL" id="KAL2045865.1"/>
    </source>
</evidence>
<proteinExistence type="predicted"/>
<evidence type="ECO:0000313" key="3">
    <source>
        <dbReference type="Proteomes" id="UP001590951"/>
    </source>
</evidence>
<dbReference type="Proteomes" id="UP001590951">
    <property type="component" value="Unassembled WGS sequence"/>
</dbReference>
<reference evidence="2 3" key="1">
    <citation type="submission" date="2024-09" db="EMBL/GenBank/DDBJ databases">
        <title>Rethinking Asexuality: The Enigmatic Case of Functional Sexual Genes in Lepraria (Stereocaulaceae).</title>
        <authorList>
            <person name="Doellman M."/>
            <person name="Sun Y."/>
            <person name="Barcenas-Pena A."/>
            <person name="Lumbsch H.T."/>
            <person name="Grewe F."/>
        </authorList>
    </citation>
    <scope>NUCLEOTIDE SEQUENCE [LARGE SCALE GENOMIC DNA]</scope>
    <source>
        <strain evidence="2 3">Grewe 0041</strain>
    </source>
</reference>
<dbReference type="Gene3D" id="2.60.120.10">
    <property type="entry name" value="Jelly Rolls"/>
    <property type="match status" value="1"/>
</dbReference>
<sequence>MHASLLRWPAASAAYASPSSWLVKPPTDSRVVTVTEAVVVAAGNGGVLGVPDAQPNPTTPPDFVGQLLTAPNTVERFNIIREGLDADQISLNFDFNPAANPNVTPGEGGQVDLAQRANLPILTTLGISAATIFFHPCGLHTPHIHPLARPSSSP</sequence>
<dbReference type="SUPFAM" id="SSF51182">
    <property type="entry name" value="RmlC-like cupins"/>
    <property type="match status" value="1"/>
</dbReference>
<gene>
    <name evidence="2" type="ORF">ABVK25_011968</name>
</gene>
<protein>
    <recommendedName>
        <fullName evidence="1">Cupin type-1 domain-containing protein</fullName>
    </recommendedName>
</protein>
<feature type="domain" description="Cupin type-1" evidence="1">
    <location>
        <begin position="99"/>
        <end position="148"/>
    </location>
</feature>
<dbReference type="InterPro" id="IPR014710">
    <property type="entry name" value="RmlC-like_jellyroll"/>
</dbReference>
<evidence type="ECO:0000259" key="1">
    <source>
        <dbReference type="Pfam" id="PF00190"/>
    </source>
</evidence>
<dbReference type="EMBL" id="JBHFEH010000132">
    <property type="protein sequence ID" value="KAL2045865.1"/>
    <property type="molecule type" value="Genomic_DNA"/>
</dbReference>
<dbReference type="InterPro" id="IPR011051">
    <property type="entry name" value="RmlC_Cupin_sf"/>
</dbReference>